<evidence type="ECO:0008006" key="7">
    <source>
        <dbReference type="Google" id="ProtNLM"/>
    </source>
</evidence>
<dbReference type="PROSITE" id="PS50158">
    <property type="entry name" value="ZF_CCHC"/>
    <property type="match status" value="1"/>
</dbReference>
<dbReference type="CDD" id="cd09272">
    <property type="entry name" value="RNase_HI_RT_Ty1"/>
    <property type="match status" value="1"/>
</dbReference>
<dbReference type="InParanoid" id="A0A3Q7IK07"/>
<dbReference type="Gramene" id="Solyc08g066417.1.1">
    <property type="protein sequence ID" value="Solyc08g066417.1.1"/>
    <property type="gene ID" value="Solyc08g066417.1"/>
</dbReference>
<keyword evidence="6" id="KW-1185">Reference proteome</keyword>
<reference evidence="5" key="1">
    <citation type="journal article" date="2012" name="Nature">
        <title>The tomato genome sequence provides insights into fleshy fruit evolution.</title>
        <authorList>
            <consortium name="Tomato Genome Consortium"/>
        </authorList>
    </citation>
    <scope>NUCLEOTIDE SEQUENCE [LARGE SCALE GENOMIC DNA]</scope>
    <source>
        <strain evidence="5">cv. Heinz 1706</strain>
    </source>
</reference>
<dbReference type="InterPro" id="IPR039537">
    <property type="entry name" value="Retrotran_Ty1/copia-like"/>
</dbReference>
<keyword evidence="1" id="KW-0479">Metal-binding</keyword>
<proteinExistence type="predicted"/>
<dbReference type="GO" id="GO:0015074">
    <property type="term" value="P:DNA integration"/>
    <property type="evidence" value="ECO:0007669"/>
    <property type="project" value="InterPro"/>
</dbReference>
<keyword evidence="1" id="KW-0862">Zinc</keyword>
<name>A0A3Q7IK07_SOLLC</name>
<dbReference type="SUPFAM" id="SSF53098">
    <property type="entry name" value="Ribonuclease H-like"/>
    <property type="match status" value="1"/>
</dbReference>
<dbReference type="Pfam" id="PF25597">
    <property type="entry name" value="SH3_retrovirus"/>
    <property type="match status" value="1"/>
</dbReference>
<dbReference type="InterPro" id="IPR029472">
    <property type="entry name" value="Copia-like_N"/>
</dbReference>
<dbReference type="InterPro" id="IPR036397">
    <property type="entry name" value="RNaseH_sf"/>
</dbReference>
<evidence type="ECO:0000259" key="3">
    <source>
        <dbReference type="PROSITE" id="PS50158"/>
    </source>
</evidence>
<protein>
    <recommendedName>
        <fullName evidence="7">CCHC-type domain-containing protein</fullName>
    </recommendedName>
</protein>
<dbReference type="InterPro" id="IPR001584">
    <property type="entry name" value="Integrase_cat-core"/>
</dbReference>
<feature type="domain" description="Integrase catalytic" evidence="4">
    <location>
        <begin position="388"/>
        <end position="581"/>
    </location>
</feature>
<dbReference type="InterPro" id="IPR001878">
    <property type="entry name" value="Znf_CCHC"/>
</dbReference>
<feature type="domain" description="CCHC-type" evidence="3">
    <location>
        <begin position="257"/>
        <end position="271"/>
    </location>
</feature>
<evidence type="ECO:0000313" key="5">
    <source>
        <dbReference type="EnsemblPlants" id="Solyc08g066417.1.1"/>
    </source>
</evidence>
<evidence type="ECO:0000313" key="6">
    <source>
        <dbReference type="Proteomes" id="UP000004994"/>
    </source>
</evidence>
<keyword evidence="1" id="KW-0863">Zinc-finger</keyword>
<dbReference type="PANTHER" id="PTHR42648:SF31">
    <property type="entry name" value="RNA-DIRECTED DNA POLYMERASE"/>
    <property type="match status" value="1"/>
</dbReference>
<feature type="region of interest" description="Disordered" evidence="2">
    <location>
        <begin position="284"/>
        <end position="329"/>
    </location>
</feature>
<organism evidence="5">
    <name type="scientific">Solanum lycopersicum</name>
    <name type="common">Tomato</name>
    <name type="synonym">Lycopersicon esculentum</name>
    <dbReference type="NCBI Taxonomy" id="4081"/>
    <lineage>
        <taxon>Eukaryota</taxon>
        <taxon>Viridiplantae</taxon>
        <taxon>Streptophyta</taxon>
        <taxon>Embryophyta</taxon>
        <taxon>Tracheophyta</taxon>
        <taxon>Spermatophyta</taxon>
        <taxon>Magnoliopsida</taxon>
        <taxon>eudicotyledons</taxon>
        <taxon>Gunneridae</taxon>
        <taxon>Pentapetalae</taxon>
        <taxon>asterids</taxon>
        <taxon>lamiids</taxon>
        <taxon>Solanales</taxon>
        <taxon>Solanaceae</taxon>
        <taxon>Solanoideae</taxon>
        <taxon>Solaneae</taxon>
        <taxon>Solanum</taxon>
        <taxon>Solanum subgen. Lycopersicon</taxon>
    </lineage>
</organism>
<evidence type="ECO:0000259" key="4">
    <source>
        <dbReference type="PROSITE" id="PS50994"/>
    </source>
</evidence>
<dbReference type="AlphaFoldDB" id="A0A3Q7IK07"/>
<dbReference type="GO" id="GO:0008270">
    <property type="term" value="F:zinc ion binding"/>
    <property type="evidence" value="ECO:0007669"/>
    <property type="project" value="UniProtKB-KW"/>
</dbReference>
<sequence>MTAESTQSSTVSITVSTVIAATVRPIHDPSSVYYLHPSEGPSNSLTKYLLKGDNFDVWEQAICNALEGRSKIGFLYEKGFPKPTNVLELDAWKANNSIICSWIFNSADETIQPSLVAQKIAHELWTDMKARYGGTNAPKSWQLKSDLQMLRQKGQSVVSYYNQFIIVWNQLYGSIDPTCGCICPAAAKMRLRFEEEKTQAFLLGLDDAQFGATRSQIFGTRPLPEERYKSIVRNCDDRTDGLTFAVETQPTPPPKYKCTHCGKTGHSAERCFLLVGFPNGGRGGCVGGRGGRGGRGPPGREQSTSRDSGTAAHTDGPTPVPASTSGSSQSGVLFGLSAEQMTRLLIMLDTPAQSGNNTGKVHALSPDWLIDSGASHHMTGNFPSLYDIMSVPECSIGLPDGTRVMANYCGSDRVLTMEIGRGTAFNGVYVFQSQAFVLASRVDQQTRSSFSSSSNKAVDLIHCDLWGPYSTCVSSGSYYFLTIVDDHSRAVWVYLISDKSEFYHDVGVLVQTSCVGTPQQNGRVERKRRHILNVARSLMFQASLPVEFWGEYVRTAVYLINRTPRRLIGGKSPFEILNKAPQDISQLRVFGCLCFVRNIQRPPYKFAPRSLKCMFLGYPSGKKGWRVYDLENHRFFHTRDIAFDETIFPFATTPTTLPATTYTPPVQHADFPIVVSTTQPNTIAVQQPEPTSATESTATVPPVDPGVVHGSLSLTTFIMKKLHDRYRGLLAAISATDVPRKPDSPTVSRPRPFCPLVTAWPRRPMRQFTIPANIFMHEPRVDHLNAALHVLRYLKGYPGQGILLRADSNLQILAYCDSDWATCPTKKQTTVSRSSAEAEYRAMADTCYKIRWIQHILGCLGVAATSLPRLYCDNQSALYIAANQVFHERMKHVDIDCHIVRECRGKIDIEPRVKCRGQGWGRVLDRMSGSGLGSNVGVGFCFKSWSLSWMLGLQVGVVSWTGSWSPSGFSSNFMTHVRCMDQVPNQMSISGRSLWRGTNRQGEIESDAIESRWVRVRESFLGNFFGFGVSSVANRGGKGEGKRRKRVWAGKDVGSGKNLRYLGLGDCLGRSKGREGELGC</sequence>
<dbReference type="PANTHER" id="PTHR42648">
    <property type="entry name" value="TRANSPOSASE, PUTATIVE-RELATED"/>
    <property type="match status" value="1"/>
</dbReference>
<evidence type="ECO:0000256" key="2">
    <source>
        <dbReference type="SAM" id="MobiDB-lite"/>
    </source>
</evidence>
<dbReference type="Proteomes" id="UP000004994">
    <property type="component" value="Chromosome 8"/>
</dbReference>
<dbReference type="GO" id="GO:0003676">
    <property type="term" value="F:nucleic acid binding"/>
    <property type="evidence" value="ECO:0007669"/>
    <property type="project" value="InterPro"/>
</dbReference>
<dbReference type="EnsemblPlants" id="Solyc08g066417.1.1">
    <property type="protein sequence ID" value="Solyc08g066417.1.1"/>
    <property type="gene ID" value="Solyc08g066417.1"/>
</dbReference>
<accession>A0A3Q7IK07</accession>
<dbReference type="PROSITE" id="PS50994">
    <property type="entry name" value="INTEGRASE"/>
    <property type="match status" value="1"/>
</dbReference>
<feature type="compositionally biased region" description="Gly residues" evidence="2">
    <location>
        <begin position="284"/>
        <end position="297"/>
    </location>
</feature>
<dbReference type="OMA" id="ANIFMHE"/>
<evidence type="ECO:0000256" key="1">
    <source>
        <dbReference type="PROSITE-ProRule" id="PRU00047"/>
    </source>
</evidence>
<dbReference type="Pfam" id="PF14244">
    <property type="entry name" value="Retrotran_gag_3"/>
    <property type="match status" value="1"/>
</dbReference>
<dbReference type="InterPro" id="IPR057670">
    <property type="entry name" value="SH3_retrovirus"/>
</dbReference>
<dbReference type="Gene3D" id="3.30.420.10">
    <property type="entry name" value="Ribonuclease H-like superfamily/Ribonuclease H"/>
    <property type="match status" value="2"/>
</dbReference>
<dbReference type="InterPro" id="IPR012337">
    <property type="entry name" value="RNaseH-like_sf"/>
</dbReference>
<reference evidence="5" key="2">
    <citation type="submission" date="2019-01" db="UniProtKB">
        <authorList>
            <consortium name="EnsemblPlants"/>
        </authorList>
    </citation>
    <scope>IDENTIFICATION</scope>
    <source>
        <strain evidence="5">cv. Heinz 1706</strain>
    </source>
</reference>